<protein>
    <submittedName>
        <fullName evidence="3">Uncharacterized protein</fullName>
    </submittedName>
</protein>
<feature type="chain" id="PRO_5043583490" evidence="2">
    <location>
        <begin position="16"/>
        <end position="108"/>
    </location>
</feature>
<gene>
    <name evidence="3" type="ORF">PMEA_00028924</name>
</gene>
<dbReference type="EMBL" id="CALNXJ010000006">
    <property type="protein sequence ID" value="CAH3041075.1"/>
    <property type="molecule type" value="Genomic_DNA"/>
</dbReference>
<feature type="region of interest" description="Disordered" evidence="1">
    <location>
        <begin position="55"/>
        <end position="76"/>
    </location>
</feature>
<reference evidence="3 4" key="1">
    <citation type="submission" date="2022-05" db="EMBL/GenBank/DDBJ databases">
        <authorList>
            <consortium name="Genoscope - CEA"/>
            <person name="William W."/>
        </authorList>
    </citation>
    <scope>NUCLEOTIDE SEQUENCE [LARGE SCALE GENOMIC DNA]</scope>
</reference>
<feature type="signal peptide" evidence="2">
    <location>
        <begin position="1"/>
        <end position="15"/>
    </location>
</feature>
<evidence type="ECO:0000256" key="1">
    <source>
        <dbReference type="SAM" id="MobiDB-lite"/>
    </source>
</evidence>
<evidence type="ECO:0000313" key="4">
    <source>
        <dbReference type="Proteomes" id="UP001159428"/>
    </source>
</evidence>
<dbReference type="AlphaFoldDB" id="A0AAU9VWC5"/>
<keyword evidence="2" id="KW-0732">Signal</keyword>
<name>A0AAU9VWC5_9CNID</name>
<accession>A0AAU9VWC5</accession>
<evidence type="ECO:0000313" key="3">
    <source>
        <dbReference type="EMBL" id="CAH3041075.1"/>
    </source>
</evidence>
<organism evidence="3 4">
    <name type="scientific">Pocillopora meandrina</name>
    <dbReference type="NCBI Taxonomy" id="46732"/>
    <lineage>
        <taxon>Eukaryota</taxon>
        <taxon>Metazoa</taxon>
        <taxon>Cnidaria</taxon>
        <taxon>Anthozoa</taxon>
        <taxon>Hexacorallia</taxon>
        <taxon>Scleractinia</taxon>
        <taxon>Astrocoeniina</taxon>
        <taxon>Pocilloporidae</taxon>
        <taxon>Pocillopora</taxon>
    </lineage>
</organism>
<comment type="caution">
    <text evidence="3">The sequence shown here is derived from an EMBL/GenBank/DDBJ whole genome shotgun (WGS) entry which is preliminary data.</text>
</comment>
<proteinExistence type="predicted"/>
<sequence length="108" mass="10839">MWPCYLLLAIVAVDGDVFQNSQNFKLSGSGTAEKNGKINLNLQIQIAGTGESPIGGLTGASPTTSPTGASGVPGAAPITGAPTAGTGGSMLHQCLVLTFKSFSFISLL</sequence>
<evidence type="ECO:0000256" key="2">
    <source>
        <dbReference type="SAM" id="SignalP"/>
    </source>
</evidence>
<keyword evidence="4" id="KW-1185">Reference proteome</keyword>
<dbReference type="Proteomes" id="UP001159428">
    <property type="component" value="Unassembled WGS sequence"/>
</dbReference>